<dbReference type="RefSeq" id="WP_271887424.1">
    <property type="nucleotide sequence ID" value="NZ_JAQBIE010000002.1"/>
</dbReference>
<gene>
    <name evidence="1" type="ORF">PAF17_02070</name>
</gene>
<dbReference type="Gene3D" id="3.40.50.1000">
    <property type="entry name" value="HAD superfamily/HAD-like"/>
    <property type="match status" value="1"/>
</dbReference>
<keyword evidence="1" id="KW-0378">Hydrolase</keyword>
<dbReference type="Gene3D" id="1.10.150.240">
    <property type="entry name" value="Putative phosphatase, domain 2"/>
    <property type="match status" value="1"/>
</dbReference>
<dbReference type="Pfam" id="PF13419">
    <property type="entry name" value="HAD_2"/>
    <property type="match status" value="1"/>
</dbReference>
<dbReference type="InterPro" id="IPR036412">
    <property type="entry name" value="HAD-like_sf"/>
</dbReference>
<dbReference type="CDD" id="cd07526">
    <property type="entry name" value="HAD_BPGM_like"/>
    <property type="match status" value="1"/>
</dbReference>
<protein>
    <submittedName>
        <fullName evidence="1">HAD family hydrolase</fullName>
    </submittedName>
</protein>
<dbReference type="PRINTS" id="PR00413">
    <property type="entry name" value="HADHALOGNASE"/>
</dbReference>
<dbReference type="SFLD" id="SFLDS00003">
    <property type="entry name" value="Haloacid_Dehalogenase"/>
    <property type="match status" value="1"/>
</dbReference>
<dbReference type="EMBL" id="JAQBIE010000002">
    <property type="protein sequence ID" value="MDB6176289.1"/>
    <property type="molecule type" value="Genomic_DNA"/>
</dbReference>
<dbReference type="Proteomes" id="UP001165641">
    <property type="component" value="Unassembled WGS sequence"/>
</dbReference>
<proteinExistence type="predicted"/>
<dbReference type="NCBIfam" id="TIGR01509">
    <property type="entry name" value="HAD-SF-IA-v3"/>
    <property type="match status" value="1"/>
</dbReference>
<dbReference type="PANTHER" id="PTHR43481:SF4">
    <property type="entry name" value="GLYCEROL-1-PHOSPHATE PHOSPHOHYDROLASE 1-RELATED"/>
    <property type="match status" value="1"/>
</dbReference>
<dbReference type="InterPro" id="IPR023198">
    <property type="entry name" value="PGP-like_dom2"/>
</dbReference>
<dbReference type="InterPro" id="IPR051806">
    <property type="entry name" value="HAD-like_SPP"/>
</dbReference>
<name>A0ABT4ZAA8_9RHOB</name>
<dbReference type="GO" id="GO:0016787">
    <property type="term" value="F:hydrolase activity"/>
    <property type="evidence" value="ECO:0007669"/>
    <property type="project" value="UniProtKB-KW"/>
</dbReference>
<evidence type="ECO:0000313" key="1">
    <source>
        <dbReference type="EMBL" id="MDB6176289.1"/>
    </source>
</evidence>
<keyword evidence="2" id="KW-1185">Reference proteome</keyword>
<reference evidence="1" key="1">
    <citation type="submission" date="2022-12" db="EMBL/GenBank/DDBJ databases">
        <title>Paracoccus onchidii sp. nov., isolated from a marine invertebrate from the South China Sea.</title>
        <authorList>
            <person name="Xu S."/>
            <person name="Liu Z."/>
            <person name="Xu Y."/>
        </authorList>
    </citation>
    <scope>NUCLEOTIDE SEQUENCE</scope>
    <source>
        <strain evidence="1">Z330</strain>
    </source>
</reference>
<dbReference type="InterPro" id="IPR023214">
    <property type="entry name" value="HAD_sf"/>
</dbReference>
<evidence type="ECO:0000313" key="2">
    <source>
        <dbReference type="Proteomes" id="UP001165641"/>
    </source>
</evidence>
<sequence length="225" mass="24255">MTAPLIIFDCDGVLVDSEPISIGLMVEYCAAARFAISVEDAYRSFLGKPVRDAAMHIKRDFGVTIPPIDLEDFQRDILSRFERDLHPVHNVTKALKRLDAPKAVASSSNPDRIHRSLRLTGLDAFFGENIFSTDQVARGKPHPDVFLYAAEKMGFQPHHAIVVEDSPAGLIAAKAAGMRTIGFAGASHAKPADLAAVLAGHDPDSLIDDMNDLQQAIASLATNAA</sequence>
<accession>A0ABT4ZAA8</accession>
<dbReference type="SFLD" id="SFLDG01129">
    <property type="entry name" value="C1.5:_HAD__Beta-PGM__Phosphata"/>
    <property type="match status" value="1"/>
</dbReference>
<dbReference type="InterPro" id="IPR006439">
    <property type="entry name" value="HAD-SF_hydro_IA"/>
</dbReference>
<organism evidence="1 2">
    <name type="scientific">Paracoccus onchidii</name>
    <dbReference type="NCBI Taxonomy" id="3017813"/>
    <lineage>
        <taxon>Bacteria</taxon>
        <taxon>Pseudomonadati</taxon>
        <taxon>Pseudomonadota</taxon>
        <taxon>Alphaproteobacteria</taxon>
        <taxon>Rhodobacterales</taxon>
        <taxon>Paracoccaceae</taxon>
        <taxon>Paracoccus</taxon>
    </lineage>
</organism>
<comment type="caution">
    <text evidence="1">The sequence shown here is derived from an EMBL/GenBank/DDBJ whole genome shotgun (WGS) entry which is preliminary data.</text>
</comment>
<dbReference type="SUPFAM" id="SSF56784">
    <property type="entry name" value="HAD-like"/>
    <property type="match status" value="1"/>
</dbReference>
<dbReference type="InterPro" id="IPR041492">
    <property type="entry name" value="HAD_2"/>
</dbReference>
<dbReference type="PANTHER" id="PTHR43481">
    <property type="entry name" value="FRUCTOSE-1-PHOSPHATE PHOSPHATASE"/>
    <property type="match status" value="1"/>
</dbReference>